<evidence type="ECO:0000313" key="2">
    <source>
        <dbReference type="EMBL" id="TDH12637.1"/>
    </source>
</evidence>
<reference evidence="2 3" key="1">
    <citation type="submission" date="2019-01" db="EMBL/GenBank/DDBJ databases">
        <title>A chromosome-scale genome assembly of the yellow perch, Perca flavescens.</title>
        <authorList>
            <person name="Feron R."/>
            <person name="Morvezen R."/>
            <person name="Bestin A."/>
            <person name="Haffray P."/>
            <person name="Klopp C."/>
            <person name="Zahm M."/>
            <person name="Cabau C."/>
            <person name="Roques C."/>
            <person name="Donnadieu C."/>
            <person name="Bouchez O."/>
            <person name="Christie M."/>
            <person name="Larson W."/>
            <person name="Guiguen Y."/>
        </authorList>
    </citation>
    <scope>NUCLEOTIDE SEQUENCE [LARGE SCALE GENOMIC DNA]</scope>
    <source>
        <strain evidence="2">YP-PL-M2</strain>
        <tissue evidence="2">Blood</tissue>
    </source>
</reference>
<protein>
    <recommendedName>
        <fullName evidence="4">Protein FAM240B</fullName>
    </recommendedName>
</protein>
<dbReference type="PANTHER" id="PTHR40387:SF1">
    <property type="entry name" value="PROTEIN FAM240B"/>
    <property type="match status" value="1"/>
</dbReference>
<dbReference type="Proteomes" id="UP000295070">
    <property type="component" value="Chromosome 5"/>
</dbReference>
<gene>
    <name evidence="2" type="ORF">EPR50_G00049050</name>
</gene>
<dbReference type="InterPro" id="IPR040261">
    <property type="entry name" value="FAM240"/>
</dbReference>
<name>A0A484DDG7_PERFV</name>
<dbReference type="EMBL" id="SCKG01000005">
    <property type="protein sequence ID" value="TDH12637.1"/>
    <property type="molecule type" value="Genomic_DNA"/>
</dbReference>
<accession>A0A484DDG7</accession>
<evidence type="ECO:0008006" key="4">
    <source>
        <dbReference type="Google" id="ProtNLM"/>
    </source>
</evidence>
<evidence type="ECO:0000256" key="1">
    <source>
        <dbReference type="SAM" id="MobiDB-lite"/>
    </source>
</evidence>
<dbReference type="PANTHER" id="PTHR40387">
    <property type="entry name" value="PROTEIN FAM240B"/>
    <property type="match status" value="1"/>
</dbReference>
<proteinExistence type="predicted"/>
<dbReference type="AlphaFoldDB" id="A0A484DDG7"/>
<organism evidence="2 3">
    <name type="scientific">Perca flavescens</name>
    <name type="common">American yellow perch</name>
    <name type="synonym">Morone flavescens</name>
    <dbReference type="NCBI Taxonomy" id="8167"/>
    <lineage>
        <taxon>Eukaryota</taxon>
        <taxon>Metazoa</taxon>
        <taxon>Chordata</taxon>
        <taxon>Craniata</taxon>
        <taxon>Vertebrata</taxon>
        <taxon>Euteleostomi</taxon>
        <taxon>Actinopterygii</taxon>
        <taxon>Neopterygii</taxon>
        <taxon>Teleostei</taxon>
        <taxon>Neoteleostei</taxon>
        <taxon>Acanthomorphata</taxon>
        <taxon>Eupercaria</taxon>
        <taxon>Perciformes</taxon>
        <taxon>Percoidei</taxon>
        <taxon>Percidae</taxon>
        <taxon>Percinae</taxon>
        <taxon>Perca</taxon>
    </lineage>
</organism>
<evidence type="ECO:0000313" key="3">
    <source>
        <dbReference type="Proteomes" id="UP000295070"/>
    </source>
</evidence>
<sequence>MAGGRSVEALKMNLALVHDRLHIKTFWEKKINTECQHVESEEQRKNKSALEKLRAEWLVRLEKRTKHLKNLDKYARKVKVEKSADQTGAQTNGDEEDKQ</sequence>
<comment type="caution">
    <text evidence="2">The sequence shown here is derived from an EMBL/GenBank/DDBJ whole genome shotgun (WGS) entry which is preliminary data.</text>
</comment>
<keyword evidence="3" id="KW-1185">Reference proteome</keyword>
<feature type="region of interest" description="Disordered" evidence="1">
    <location>
        <begin position="77"/>
        <end position="99"/>
    </location>
</feature>